<dbReference type="InterPro" id="IPR045262">
    <property type="entry name" value="STP/PLT_plant"/>
</dbReference>
<sequence length="309" mass="34195">MAGGYIAHGSEKEYPGKLTFRVFIACMIAAFGGLIFGYDLGISGGVTAMDPFLLKFFPDSDTTLFTSSLYLAALVDSLGASTVTRIFGRRLTMLSGGVLFLAGAAMNGFAEKVWMLYVGRMLLGFGIGCANQSVPIYLSEVAPYKYRGALNMMFQLSITIGIFVQWPIAFKFGVDGNPGELPKWYALLVVIGICVYVMGFTWSWGPLGWLVPSETFPLEVRSAAQSVNVSVNMIFTFAIARVFTTMSCHMKFGLFIFFAFFVVVMSLFIYKFLPETKGVPIEEMFMVWQNHSYWRKFVKPAEEHGGGQA</sequence>
<feature type="transmembrane region" description="Helical" evidence="9">
    <location>
        <begin position="184"/>
        <end position="202"/>
    </location>
</feature>
<keyword evidence="5 9" id="KW-0812">Transmembrane</keyword>
<evidence type="ECO:0000256" key="6">
    <source>
        <dbReference type="ARBA" id="ARBA00022847"/>
    </source>
</evidence>
<comment type="subcellular location">
    <subcellularLocation>
        <location evidence="1">Membrane</location>
        <topology evidence="1">Multi-pass membrane protein</topology>
    </subcellularLocation>
</comment>
<dbReference type="GO" id="GO:0015293">
    <property type="term" value="F:symporter activity"/>
    <property type="evidence" value="ECO:0007669"/>
    <property type="project" value="UniProtKB-KW"/>
</dbReference>
<reference evidence="11 13" key="1">
    <citation type="journal article" date="2011" name="Nature">
        <title>The Medicago genome provides insight into the evolution of rhizobial symbioses.</title>
        <authorList>
            <person name="Young N.D."/>
            <person name="Debelle F."/>
            <person name="Oldroyd G.E."/>
            <person name="Geurts R."/>
            <person name="Cannon S.B."/>
            <person name="Udvardi M.K."/>
            <person name="Benedito V.A."/>
            <person name="Mayer K.F."/>
            <person name="Gouzy J."/>
            <person name="Schoof H."/>
            <person name="Van de Peer Y."/>
            <person name="Proost S."/>
            <person name="Cook D.R."/>
            <person name="Meyers B.C."/>
            <person name="Spannagl M."/>
            <person name="Cheung F."/>
            <person name="De Mita S."/>
            <person name="Krishnakumar V."/>
            <person name="Gundlach H."/>
            <person name="Zhou S."/>
            <person name="Mudge J."/>
            <person name="Bharti A.K."/>
            <person name="Murray J.D."/>
            <person name="Naoumkina M.A."/>
            <person name="Rosen B."/>
            <person name="Silverstein K.A."/>
            <person name="Tang H."/>
            <person name="Rombauts S."/>
            <person name="Zhao P.X."/>
            <person name="Zhou P."/>
            <person name="Barbe V."/>
            <person name="Bardou P."/>
            <person name="Bechner M."/>
            <person name="Bellec A."/>
            <person name="Berger A."/>
            <person name="Berges H."/>
            <person name="Bidwell S."/>
            <person name="Bisseling T."/>
            <person name="Choisne N."/>
            <person name="Couloux A."/>
            <person name="Denny R."/>
            <person name="Deshpande S."/>
            <person name="Dai X."/>
            <person name="Doyle J.J."/>
            <person name="Dudez A.M."/>
            <person name="Farmer A.D."/>
            <person name="Fouteau S."/>
            <person name="Franken C."/>
            <person name="Gibelin C."/>
            <person name="Gish J."/>
            <person name="Goldstein S."/>
            <person name="Gonzalez A.J."/>
            <person name="Green P.J."/>
            <person name="Hallab A."/>
            <person name="Hartog M."/>
            <person name="Hua A."/>
            <person name="Humphray S.J."/>
            <person name="Jeong D.H."/>
            <person name="Jing Y."/>
            <person name="Jocker A."/>
            <person name="Kenton S.M."/>
            <person name="Kim D.J."/>
            <person name="Klee K."/>
            <person name="Lai H."/>
            <person name="Lang C."/>
            <person name="Lin S."/>
            <person name="Macmil S.L."/>
            <person name="Magdelenat G."/>
            <person name="Matthews L."/>
            <person name="McCorrison J."/>
            <person name="Monaghan E.L."/>
            <person name="Mun J.H."/>
            <person name="Najar F.Z."/>
            <person name="Nicholson C."/>
            <person name="Noirot C."/>
            <person name="O'Bleness M."/>
            <person name="Paule C.R."/>
            <person name="Poulain J."/>
            <person name="Prion F."/>
            <person name="Qin B."/>
            <person name="Qu C."/>
            <person name="Retzel E.F."/>
            <person name="Riddle C."/>
            <person name="Sallet E."/>
            <person name="Samain S."/>
            <person name="Samson N."/>
            <person name="Sanders I."/>
            <person name="Saurat O."/>
            <person name="Scarpelli C."/>
            <person name="Schiex T."/>
            <person name="Segurens B."/>
            <person name="Severin A.J."/>
            <person name="Sherrier D.J."/>
            <person name="Shi R."/>
            <person name="Sims S."/>
            <person name="Singer S.R."/>
            <person name="Sinharoy S."/>
            <person name="Sterck L."/>
            <person name="Viollet A."/>
            <person name="Wang B.B."/>
            <person name="Wang K."/>
            <person name="Wang M."/>
            <person name="Wang X."/>
            <person name="Warfsmann J."/>
            <person name="Weissenbach J."/>
            <person name="White D.D."/>
            <person name="White J.D."/>
            <person name="Wiley G.B."/>
            <person name="Wincker P."/>
            <person name="Xing Y."/>
            <person name="Yang L."/>
            <person name="Yao Z."/>
            <person name="Ying F."/>
            <person name="Zhai J."/>
            <person name="Zhou L."/>
            <person name="Zuber A."/>
            <person name="Denarie J."/>
            <person name="Dixon R.A."/>
            <person name="May G.D."/>
            <person name="Schwartz D.C."/>
            <person name="Rogers J."/>
            <person name="Quetier F."/>
            <person name="Town C.D."/>
            <person name="Roe B.A."/>
        </authorList>
    </citation>
    <scope>NUCLEOTIDE SEQUENCE [LARGE SCALE GENOMIC DNA]</scope>
    <source>
        <strain evidence="11">A17</strain>
        <strain evidence="12 13">cv. Jemalong A17</strain>
    </source>
</reference>
<feature type="transmembrane region" description="Helical" evidence="9">
    <location>
        <begin position="152"/>
        <end position="172"/>
    </location>
</feature>
<evidence type="ECO:0000256" key="1">
    <source>
        <dbReference type="ARBA" id="ARBA00004141"/>
    </source>
</evidence>
<dbReference type="InterPro" id="IPR036259">
    <property type="entry name" value="MFS_trans_sf"/>
</dbReference>
<keyword evidence="8 9" id="KW-0472">Membrane</keyword>
<dbReference type="HOGENOM" id="CLU_901290_0_0_1"/>
<dbReference type="PROSITE" id="PS50850">
    <property type="entry name" value="MFS"/>
    <property type="match status" value="1"/>
</dbReference>
<evidence type="ECO:0000256" key="8">
    <source>
        <dbReference type="ARBA" id="ARBA00023136"/>
    </source>
</evidence>
<dbReference type="PANTHER" id="PTHR23500:SF477">
    <property type="entry name" value="MAJOR FACILITATOR SUPERFAMILY (MFS) PROFILE DOMAIN-CONTAINING PROTEIN"/>
    <property type="match status" value="1"/>
</dbReference>
<feature type="domain" description="Major facilitator superfamily (MFS) profile" evidence="10">
    <location>
        <begin position="25"/>
        <end position="309"/>
    </location>
</feature>
<dbReference type="GO" id="GO:0015144">
    <property type="term" value="F:carbohydrate transmembrane transporter activity"/>
    <property type="evidence" value="ECO:0007669"/>
    <property type="project" value="InterPro"/>
</dbReference>
<organism evidence="11 13">
    <name type="scientific">Medicago truncatula</name>
    <name type="common">Barrel medic</name>
    <name type="synonym">Medicago tribuloides</name>
    <dbReference type="NCBI Taxonomy" id="3880"/>
    <lineage>
        <taxon>Eukaryota</taxon>
        <taxon>Viridiplantae</taxon>
        <taxon>Streptophyta</taxon>
        <taxon>Embryophyta</taxon>
        <taxon>Tracheophyta</taxon>
        <taxon>Spermatophyta</taxon>
        <taxon>Magnoliopsida</taxon>
        <taxon>eudicotyledons</taxon>
        <taxon>Gunneridae</taxon>
        <taxon>Pentapetalae</taxon>
        <taxon>rosids</taxon>
        <taxon>fabids</taxon>
        <taxon>Fabales</taxon>
        <taxon>Fabaceae</taxon>
        <taxon>Papilionoideae</taxon>
        <taxon>50 kb inversion clade</taxon>
        <taxon>NPAAA clade</taxon>
        <taxon>Hologalegina</taxon>
        <taxon>IRL clade</taxon>
        <taxon>Trifolieae</taxon>
        <taxon>Medicago</taxon>
    </lineage>
</organism>
<dbReference type="Proteomes" id="UP000002051">
    <property type="component" value="Chromosome 5"/>
</dbReference>
<evidence type="ECO:0000256" key="9">
    <source>
        <dbReference type="SAM" id="Phobius"/>
    </source>
</evidence>
<dbReference type="PANTHER" id="PTHR23500">
    <property type="entry name" value="SOLUTE CARRIER FAMILY 2, FACILITATED GLUCOSE TRANSPORTER"/>
    <property type="match status" value="1"/>
</dbReference>
<feature type="transmembrane region" description="Helical" evidence="9">
    <location>
        <begin position="252"/>
        <end position="273"/>
    </location>
</feature>
<evidence type="ECO:0000259" key="10">
    <source>
        <dbReference type="PROSITE" id="PS50850"/>
    </source>
</evidence>
<name>G7KEH5_MEDTR</name>
<evidence type="ECO:0000313" key="12">
    <source>
        <dbReference type="EnsemblPlants" id="AET00796"/>
    </source>
</evidence>
<dbReference type="OMA" id="EDMADVW"/>
<dbReference type="InterPro" id="IPR005828">
    <property type="entry name" value="MFS_sugar_transport-like"/>
</dbReference>
<evidence type="ECO:0000256" key="5">
    <source>
        <dbReference type="ARBA" id="ARBA00022692"/>
    </source>
</evidence>
<keyword evidence="4 11" id="KW-0762">Sugar transport</keyword>
<reference evidence="11 13" key="2">
    <citation type="journal article" date="2014" name="BMC Genomics">
        <title>An improved genome release (version Mt4.0) for the model legume Medicago truncatula.</title>
        <authorList>
            <person name="Tang H."/>
            <person name="Krishnakumar V."/>
            <person name="Bidwell S."/>
            <person name="Rosen B."/>
            <person name="Chan A."/>
            <person name="Zhou S."/>
            <person name="Gentzbittel L."/>
            <person name="Childs K.L."/>
            <person name="Yandell M."/>
            <person name="Gundlach H."/>
            <person name="Mayer K.F."/>
            <person name="Schwartz D.C."/>
            <person name="Town C.D."/>
        </authorList>
    </citation>
    <scope>GENOME REANNOTATION</scope>
    <source>
        <strain evidence="12 13">cv. Jemalong A17</strain>
    </source>
</reference>
<dbReference type="Pfam" id="PF00083">
    <property type="entry name" value="Sugar_tr"/>
    <property type="match status" value="2"/>
</dbReference>
<keyword evidence="6" id="KW-0769">Symport</keyword>
<evidence type="ECO:0000256" key="2">
    <source>
        <dbReference type="ARBA" id="ARBA00010992"/>
    </source>
</evidence>
<dbReference type="eggNOG" id="KOG0254">
    <property type="taxonomic scope" value="Eukaryota"/>
</dbReference>
<dbReference type="EMBL" id="CM001221">
    <property type="protein sequence ID" value="AET00796.1"/>
    <property type="molecule type" value="Genomic_DNA"/>
</dbReference>
<comment type="similarity">
    <text evidence="2">Belongs to the major facilitator superfamily. Sugar transporter (TC 2.A.1.1) family.</text>
</comment>
<accession>G7KEH5</accession>
<evidence type="ECO:0000256" key="4">
    <source>
        <dbReference type="ARBA" id="ARBA00022597"/>
    </source>
</evidence>
<evidence type="ECO:0000313" key="13">
    <source>
        <dbReference type="Proteomes" id="UP000002051"/>
    </source>
</evidence>
<dbReference type="GO" id="GO:0016020">
    <property type="term" value="C:membrane"/>
    <property type="evidence" value="ECO:0007669"/>
    <property type="project" value="UniProtKB-SubCell"/>
</dbReference>
<protein>
    <submittedName>
        <fullName evidence="11">Sugar transporter</fullName>
    </submittedName>
</protein>
<evidence type="ECO:0000256" key="3">
    <source>
        <dbReference type="ARBA" id="ARBA00022448"/>
    </source>
</evidence>
<dbReference type="PaxDb" id="3880-AET00796"/>
<dbReference type="AlphaFoldDB" id="G7KEH5"/>
<dbReference type="InterPro" id="IPR005829">
    <property type="entry name" value="Sugar_transporter_CS"/>
</dbReference>
<feature type="transmembrane region" description="Helical" evidence="9">
    <location>
        <begin position="91"/>
        <end position="110"/>
    </location>
</feature>
<dbReference type="InterPro" id="IPR003663">
    <property type="entry name" value="Sugar/inositol_transpt"/>
</dbReference>
<proteinExistence type="inferred from homology"/>
<feature type="transmembrane region" description="Helical" evidence="9">
    <location>
        <begin position="20"/>
        <end position="42"/>
    </location>
</feature>
<feature type="transmembrane region" description="Helical" evidence="9">
    <location>
        <begin position="62"/>
        <end position="79"/>
    </location>
</feature>
<dbReference type="STRING" id="3880.G7KEH5"/>
<reference evidence="12" key="3">
    <citation type="submission" date="2015-04" db="UniProtKB">
        <authorList>
            <consortium name="EnsemblPlants"/>
        </authorList>
    </citation>
    <scope>IDENTIFICATION</scope>
    <source>
        <strain evidence="12">cv. Jemalong A17</strain>
    </source>
</reference>
<feature type="transmembrane region" description="Helical" evidence="9">
    <location>
        <begin position="222"/>
        <end position="240"/>
    </location>
</feature>
<dbReference type="Gene3D" id="1.20.1250.20">
    <property type="entry name" value="MFS general substrate transporter like domains"/>
    <property type="match status" value="2"/>
</dbReference>
<evidence type="ECO:0000313" key="11">
    <source>
        <dbReference type="EMBL" id="AET00796.1"/>
    </source>
</evidence>
<keyword evidence="3" id="KW-0813">Transport</keyword>
<gene>
    <name evidence="11" type="ordered locus">MTR_5g096000</name>
</gene>
<dbReference type="SUPFAM" id="SSF103473">
    <property type="entry name" value="MFS general substrate transporter"/>
    <property type="match status" value="2"/>
</dbReference>
<dbReference type="EnsemblPlants" id="AET00796">
    <property type="protein sequence ID" value="AET00796"/>
    <property type="gene ID" value="MTR_5g096000"/>
</dbReference>
<dbReference type="InterPro" id="IPR020846">
    <property type="entry name" value="MFS_dom"/>
</dbReference>
<keyword evidence="13" id="KW-1185">Reference proteome</keyword>
<dbReference type="PRINTS" id="PR00171">
    <property type="entry name" value="SUGRTRNSPORT"/>
</dbReference>
<dbReference type="PROSITE" id="PS00217">
    <property type="entry name" value="SUGAR_TRANSPORT_2"/>
    <property type="match status" value="1"/>
</dbReference>
<keyword evidence="7 9" id="KW-1133">Transmembrane helix</keyword>
<evidence type="ECO:0000256" key="7">
    <source>
        <dbReference type="ARBA" id="ARBA00022989"/>
    </source>
</evidence>